<dbReference type="SUPFAM" id="SSF56219">
    <property type="entry name" value="DNase I-like"/>
    <property type="match status" value="1"/>
</dbReference>
<protein>
    <recommendedName>
        <fullName evidence="3">Endonuclease/exonuclease/phosphatase domain-containing protein</fullName>
    </recommendedName>
</protein>
<dbReference type="Proteomes" id="UP000289738">
    <property type="component" value="Chromosome A02"/>
</dbReference>
<dbReference type="EMBL" id="SDMP01000002">
    <property type="protein sequence ID" value="RYR74412.1"/>
    <property type="molecule type" value="Genomic_DNA"/>
</dbReference>
<organism evidence="1 2">
    <name type="scientific">Arachis hypogaea</name>
    <name type="common">Peanut</name>
    <dbReference type="NCBI Taxonomy" id="3818"/>
    <lineage>
        <taxon>Eukaryota</taxon>
        <taxon>Viridiplantae</taxon>
        <taxon>Streptophyta</taxon>
        <taxon>Embryophyta</taxon>
        <taxon>Tracheophyta</taxon>
        <taxon>Spermatophyta</taxon>
        <taxon>Magnoliopsida</taxon>
        <taxon>eudicotyledons</taxon>
        <taxon>Gunneridae</taxon>
        <taxon>Pentapetalae</taxon>
        <taxon>rosids</taxon>
        <taxon>fabids</taxon>
        <taxon>Fabales</taxon>
        <taxon>Fabaceae</taxon>
        <taxon>Papilionoideae</taxon>
        <taxon>50 kb inversion clade</taxon>
        <taxon>dalbergioids sensu lato</taxon>
        <taxon>Dalbergieae</taxon>
        <taxon>Pterocarpus clade</taxon>
        <taxon>Arachis</taxon>
    </lineage>
</organism>
<dbReference type="Gene3D" id="3.60.10.10">
    <property type="entry name" value="Endonuclease/exonuclease/phosphatase"/>
    <property type="match status" value="1"/>
</dbReference>
<comment type="caution">
    <text evidence="1">The sequence shown here is derived from an EMBL/GenBank/DDBJ whole genome shotgun (WGS) entry which is preliminary data.</text>
</comment>
<sequence length="112" mass="12697">MAAFSIYGFMMMNIISWNCRNAGGKFFPSLIRDLNREYNSDFIILLETHVSSLRGKTIRDKIGLDGSFIVESQGHSGGIWCLFNSSPNRAITHFLYIISSIWLDILIIPSAY</sequence>
<evidence type="ECO:0000313" key="2">
    <source>
        <dbReference type="Proteomes" id="UP000289738"/>
    </source>
</evidence>
<evidence type="ECO:0000313" key="1">
    <source>
        <dbReference type="EMBL" id="RYR74412.1"/>
    </source>
</evidence>
<dbReference type="PANTHER" id="PTHR35218:SF9">
    <property type="entry name" value="ENDONUCLEASE_EXONUCLEASE_PHOSPHATASE DOMAIN-CONTAINING PROTEIN"/>
    <property type="match status" value="1"/>
</dbReference>
<proteinExistence type="predicted"/>
<gene>
    <name evidence="1" type="ORF">Ahy_A02g009125</name>
</gene>
<accession>A0A445EFX3</accession>
<reference evidence="1 2" key="1">
    <citation type="submission" date="2019-01" db="EMBL/GenBank/DDBJ databases">
        <title>Sequencing of cultivated peanut Arachis hypogaea provides insights into genome evolution and oil improvement.</title>
        <authorList>
            <person name="Chen X."/>
        </authorList>
    </citation>
    <scope>NUCLEOTIDE SEQUENCE [LARGE SCALE GENOMIC DNA]</scope>
    <source>
        <strain evidence="2">cv. Fuhuasheng</strain>
        <tissue evidence="1">Leaves</tissue>
    </source>
</reference>
<dbReference type="InterPro" id="IPR036691">
    <property type="entry name" value="Endo/exonu/phosph_ase_sf"/>
</dbReference>
<name>A0A445EFX3_ARAHY</name>
<evidence type="ECO:0008006" key="3">
    <source>
        <dbReference type="Google" id="ProtNLM"/>
    </source>
</evidence>
<dbReference type="AlphaFoldDB" id="A0A445EFX3"/>
<dbReference type="PANTHER" id="PTHR35218">
    <property type="entry name" value="RNASE H DOMAIN-CONTAINING PROTEIN"/>
    <property type="match status" value="1"/>
</dbReference>
<keyword evidence="2" id="KW-1185">Reference proteome</keyword>